<dbReference type="Gene3D" id="3.40.50.720">
    <property type="entry name" value="NAD(P)-binding Rossmann-like Domain"/>
    <property type="match status" value="1"/>
</dbReference>
<dbReference type="PANTHER" id="PTHR43544">
    <property type="entry name" value="SHORT-CHAIN DEHYDROGENASE/REDUCTASE"/>
    <property type="match status" value="1"/>
</dbReference>
<keyword evidence="2" id="KW-1185">Reference proteome</keyword>
<reference evidence="1 2" key="1">
    <citation type="submission" date="2024-04" db="EMBL/GenBank/DDBJ databases">
        <title>Aurantiacibacter sp. DGU6 16S ribosomal RNA gene Genome sequencing and assembly.</title>
        <authorList>
            <person name="Park S."/>
        </authorList>
    </citation>
    <scope>NUCLEOTIDE SEQUENCE [LARGE SCALE GENOMIC DNA]</scope>
    <source>
        <strain evidence="1 2">DGU6</strain>
    </source>
</reference>
<dbReference type="InterPro" id="IPR036291">
    <property type="entry name" value="NAD(P)-bd_dom_sf"/>
</dbReference>
<dbReference type="PANTHER" id="PTHR43544:SF12">
    <property type="entry name" value="NAD(P)-BINDING ROSSMANN-FOLD SUPERFAMILY PROTEIN"/>
    <property type="match status" value="1"/>
</dbReference>
<evidence type="ECO:0000313" key="1">
    <source>
        <dbReference type="EMBL" id="MEL1250145.1"/>
    </source>
</evidence>
<dbReference type="EMBL" id="JBBYHV010000001">
    <property type="protein sequence ID" value="MEL1250145.1"/>
    <property type="molecule type" value="Genomic_DNA"/>
</dbReference>
<dbReference type="InterPro" id="IPR002347">
    <property type="entry name" value="SDR_fam"/>
</dbReference>
<accession>A0ABU9ICJ5</accession>
<evidence type="ECO:0000313" key="2">
    <source>
        <dbReference type="Proteomes" id="UP001497045"/>
    </source>
</evidence>
<proteinExistence type="predicted"/>
<protein>
    <submittedName>
        <fullName evidence="1">SDR family NAD(P)-dependent oxidoreductase</fullName>
    </submittedName>
</protein>
<organism evidence="1 2">
    <name type="scientific">Aurantiacibacter gilvus</name>
    <dbReference type="NCBI Taxonomy" id="3139141"/>
    <lineage>
        <taxon>Bacteria</taxon>
        <taxon>Pseudomonadati</taxon>
        <taxon>Pseudomonadota</taxon>
        <taxon>Alphaproteobacteria</taxon>
        <taxon>Sphingomonadales</taxon>
        <taxon>Erythrobacteraceae</taxon>
        <taxon>Aurantiacibacter</taxon>
    </lineage>
</organism>
<dbReference type="PRINTS" id="PR00081">
    <property type="entry name" value="GDHRDH"/>
</dbReference>
<dbReference type="InterPro" id="IPR051468">
    <property type="entry name" value="Fungal_SecMetab_SDRs"/>
</dbReference>
<comment type="caution">
    <text evidence="1">The sequence shown here is derived from an EMBL/GenBank/DDBJ whole genome shotgun (WGS) entry which is preliminary data.</text>
</comment>
<dbReference type="SUPFAM" id="SSF51735">
    <property type="entry name" value="NAD(P)-binding Rossmann-fold domains"/>
    <property type="match status" value="1"/>
</dbReference>
<sequence length="246" mass="25748">MIEMQAPQAPCRKAAIFGASGGIGAALVELLAGRGTQVLAGSRSGKAPDMAGVTPFTFDLDDEASIAAAAASWADDPPDLVLVTTGVLTLADGTGPERSFKQLDADVMARVLHLNAIGPALVAKHVLPLLPRDRRSVFAALSARVGSIGDNRIGGWHSYRASKAALNMLVRNFAIELGRTHKQAVVAALHPGTVDTGLSEPFQANVPEGQLQLPARAAQHLLDVIDGLTPEDSGQQFDWKGERIAP</sequence>
<name>A0ABU9ICJ5_9SPHN</name>
<gene>
    <name evidence="1" type="ORF">AAEO60_05630</name>
</gene>
<dbReference type="RefSeq" id="WP_341672663.1">
    <property type="nucleotide sequence ID" value="NZ_JBBYHV010000001.1"/>
</dbReference>
<dbReference type="Pfam" id="PF00106">
    <property type="entry name" value="adh_short"/>
    <property type="match status" value="1"/>
</dbReference>
<dbReference type="Proteomes" id="UP001497045">
    <property type="component" value="Unassembled WGS sequence"/>
</dbReference>